<accession>A0A382TJI2</accession>
<organism evidence="1">
    <name type="scientific">marine metagenome</name>
    <dbReference type="NCBI Taxonomy" id="408172"/>
    <lineage>
        <taxon>unclassified sequences</taxon>
        <taxon>metagenomes</taxon>
        <taxon>ecological metagenomes</taxon>
    </lineage>
</organism>
<dbReference type="AlphaFoldDB" id="A0A382TJI2"/>
<reference evidence="1" key="1">
    <citation type="submission" date="2018-05" db="EMBL/GenBank/DDBJ databases">
        <authorList>
            <person name="Lanie J.A."/>
            <person name="Ng W.-L."/>
            <person name="Kazmierczak K.M."/>
            <person name="Andrzejewski T.M."/>
            <person name="Davidsen T.M."/>
            <person name="Wayne K.J."/>
            <person name="Tettelin H."/>
            <person name="Glass J.I."/>
            <person name="Rusch D."/>
            <person name="Podicherti R."/>
            <person name="Tsui H.-C.T."/>
            <person name="Winkler M.E."/>
        </authorList>
    </citation>
    <scope>NUCLEOTIDE SEQUENCE</scope>
</reference>
<sequence>MIKLLFVFLIVISCNNVNEDPFSLSDKTYQKWRDFIVPTERDLAWTKIPWRTSFQEGLIEAVEKQKPMLLWAMNGHPLGCT</sequence>
<name>A0A382TJI2_9ZZZZ</name>
<proteinExistence type="predicted"/>
<gene>
    <name evidence="1" type="ORF">METZ01_LOCUS375128</name>
</gene>
<dbReference type="EMBL" id="UINC01137124">
    <property type="protein sequence ID" value="SVD22274.1"/>
    <property type="molecule type" value="Genomic_DNA"/>
</dbReference>
<evidence type="ECO:0000313" key="1">
    <source>
        <dbReference type="EMBL" id="SVD22274.1"/>
    </source>
</evidence>
<protein>
    <submittedName>
        <fullName evidence="1">Uncharacterized protein</fullName>
    </submittedName>
</protein>